<feature type="region of interest" description="Disordered" evidence="1">
    <location>
        <begin position="67"/>
        <end position="90"/>
    </location>
</feature>
<evidence type="ECO:0000313" key="3">
    <source>
        <dbReference type="Proteomes" id="UP000494252"/>
    </source>
</evidence>
<evidence type="ECO:0000313" key="2">
    <source>
        <dbReference type="EMBL" id="CAB3806344.1"/>
    </source>
</evidence>
<sequence length="186" mass="21214">MRHGGIARTMVRCPECQCPELSRRRNGFRDLGEAVFPLCQRDNSLPMALPTTQYHLDDTSERRRVGLERGALKRSSEEAPDDRVRRRSTDRPCAAIRRLSRSGRGSQHFWHDWGRIFYRGRLDGSAKVLCIASDPGPTERIAGHTLVVDAGQRVQGFLAKLGIMRAYRTGRDRRRALLRRVFTDVG</sequence>
<organism evidence="2 3">
    <name type="scientific">Paraburkholderia fynbosensis</name>
    <dbReference type="NCBI Taxonomy" id="1200993"/>
    <lineage>
        <taxon>Bacteria</taxon>
        <taxon>Pseudomonadati</taxon>
        <taxon>Pseudomonadota</taxon>
        <taxon>Betaproteobacteria</taxon>
        <taxon>Burkholderiales</taxon>
        <taxon>Burkholderiaceae</taxon>
        <taxon>Paraburkholderia</taxon>
    </lineage>
</organism>
<name>A0A6J5GZB9_9BURK</name>
<gene>
    <name evidence="2" type="ORF">LMG27177_06059</name>
</gene>
<dbReference type="AlphaFoldDB" id="A0A6J5GZB9"/>
<dbReference type="Proteomes" id="UP000494252">
    <property type="component" value="Unassembled WGS sequence"/>
</dbReference>
<accession>A0A6J5GZB9</accession>
<protein>
    <submittedName>
        <fullName evidence="2">Uncharacterized protein</fullName>
    </submittedName>
</protein>
<keyword evidence="3" id="KW-1185">Reference proteome</keyword>
<reference evidence="2 3" key="1">
    <citation type="submission" date="2020-04" db="EMBL/GenBank/DDBJ databases">
        <authorList>
            <person name="De Canck E."/>
        </authorList>
    </citation>
    <scope>NUCLEOTIDE SEQUENCE [LARGE SCALE GENOMIC DNA]</scope>
    <source>
        <strain evidence="2 3">LMG 27177</strain>
    </source>
</reference>
<evidence type="ECO:0000256" key="1">
    <source>
        <dbReference type="SAM" id="MobiDB-lite"/>
    </source>
</evidence>
<dbReference type="EMBL" id="CADIKI010000023">
    <property type="protein sequence ID" value="CAB3806344.1"/>
    <property type="molecule type" value="Genomic_DNA"/>
</dbReference>
<proteinExistence type="predicted"/>
<dbReference type="SUPFAM" id="SSF52141">
    <property type="entry name" value="Uracil-DNA glycosylase-like"/>
    <property type="match status" value="1"/>
</dbReference>
<dbReference type="InterPro" id="IPR036895">
    <property type="entry name" value="Uracil-DNA_glycosylase-like_sf"/>
</dbReference>